<evidence type="ECO:0000313" key="2">
    <source>
        <dbReference type="EMBL" id="CAD7282467.1"/>
    </source>
</evidence>
<dbReference type="EMBL" id="CAJPEX010003876">
    <property type="protein sequence ID" value="CAG0922619.1"/>
    <property type="molecule type" value="Genomic_DNA"/>
</dbReference>
<evidence type="ECO:0000313" key="3">
    <source>
        <dbReference type="Proteomes" id="UP000678499"/>
    </source>
</evidence>
<dbReference type="Proteomes" id="UP000678499">
    <property type="component" value="Unassembled WGS sequence"/>
</dbReference>
<feature type="region of interest" description="Disordered" evidence="1">
    <location>
        <begin position="21"/>
        <end position="79"/>
    </location>
</feature>
<sequence length="296" mass="32215">MAPGYRLAEPERKGFLAATFCPPPAATQQSPIEVPASKSPAEPRRHWPSHCQASAGEKRDRSLEEVRKEGGGGRRQERKGILGSCIHDLRTATKDPELTFISDESLPDISLLISISATLTIIVSKRCRACTPEGKEENKQAMARIIQGFLEKIVAVAHEKGVYAAFKGRGVDVQGKEENKQAMARIIQGFLEKIVAVAHEKGVYAAFKGRGVDVQGVSKMQSLVSTEEKTRPEEVCATECQWLLHGTGGRGQLGGTPPVGRAGSRDPEGIPSRKEKTPENKANYEEFELPTAEQGF</sequence>
<accession>A0A7R9BXS4</accession>
<feature type="region of interest" description="Disordered" evidence="1">
    <location>
        <begin position="247"/>
        <end position="296"/>
    </location>
</feature>
<feature type="non-terminal residue" evidence="2">
    <location>
        <position position="296"/>
    </location>
</feature>
<gene>
    <name evidence="2" type="ORF">NMOB1V02_LOCUS10091</name>
</gene>
<protein>
    <submittedName>
        <fullName evidence="2">Uncharacterized protein</fullName>
    </submittedName>
</protein>
<keyword evidence="3" id="KW-1185">Reference proteome</keyword>
<organism evidence="2">
    <name type="scientific">Notodromas monacha</name>
    <dbReference type="NCBI Taxonomy" id="399045"/>
    <lineage>
        <taxon>Eukaryota</taxon>
        <taxon>Metazoa</taxon>
        <taxon>Ecdysozoa</taxon>
        <taxon>Arthropoda</taxon>
        <taxon>Crustacea</taxon>
        <taxon>Oligostraca</taxon>
        <taxon>Ostracoda</taxon>
        <taxon>Podocopa</taxon>
        <taxon>Podocopida</taxon>
        <taxon>Cypridocopina</taxon>
        <taxon>Cypridoidea</taxon>
        <taxon>Cyprididae</taxon>
        <taxon>Notodromas</taxon>
    </lineage>
</organism>
<dbReference type="EMBL" id="OA885913">
    <property type="protein sequence ID" value="CAD7282467.1"/>
    <property type="molecule type" value="Genomic_DNA"/>
</dbReference>
<reference evidence="2" key="1">
    <citation type="submission" date="2020-11" db="EMBL/GenBank/DDBJ databases">
        <authorList>
            <person name="Tran Van P."/>
        </authorList>
    </citation>
    <scope>NUCLEOTIDE SEQUENCE</scope>
</reference>
<name>A0A7R9BXS4_9CRUS</name>
<dbReference type="AlphaFoldDB" id="A0A7R9BXS4"/>
<feature type="compositionally biased region" description="Basic and acidic residues" evidence="1">
    <location>
        <begin position="263"/>
        <end position="284"/>
    </location>
</feature>
<evidence type="ECO:0000256" key="1">
    <source>
        <dbReference type="SAM" id="MobiDB-lite"/>
    </source>
</evidence>
<feature type="compositionally biased region" description="Basic and acidic residues" evidence="1">
    <location>
        <begin position="56"/>
        <end position="79"/>
    </location>
</feature>
<proteinExistence type="predicted"/>